<comment type="caution">
    <text evidence="2">The sequence shown here is derived from an EMBL/GenBank/DDBJ whole genome shotgun (WGS) entry which is preliminary data.</text>
</comment>
<accession>A0AAW0G7N1</accession>
<dbReference type="PROSITE" id="PS50011">
    <property type="entry name" value="PROTEIN_KINASE_DOM"/>
    <property type="match status" value="1"/>
</dbReference>
<dbReference type="InterPro" id="IPR000719">
    <property type="entry name" value="Prot_kinase_dom"/>
</dbReference>
<dbReference type="GO" id="GO:0005634">
    <property type="term" value="C:nucleus"/>
    <property type="evidence" value="ECO:0007669"/>
    <property type="project" value="TreeGrafter"/>
</dbReference>
<evidence type="ECO:0000313" key="2">
    <source>
        <dbReference type="EMBL" id="KAK7687644.1"/>
    </source>
</evidence>
<dbReference type="PANTHER" id="PTHR44167">
    <property type="entry name" value="OVARIAN-SPECIFIC SERINE/THREONINE-PROTEIN KINASE LOK-RELATED"/>
    <property type="match status" value="1"/>
</dbReference>
<dbReference type="GO" id="GO:0044773">
    <property type="term" value="P:mitotic DNA damage checkpoint signaling"/>
    <property type="evidence" value="ECO:0007669"/>
    <property type="project" value="TreeGrafter"/>
</dbReference>
<dbReference type="Proteomes" id="UP001385951">
    <property type="component" value="Unassembled WGS sequence"/>
</dbReference>
<evidence type="ECO:0000313" key="3">
    <source>
        <dbReference type="Proteomes" id="UP001385951"/>
    </source>
</evidence>
<name>A0AAW0G7N1_9APHY</name>
<keyword evidence="3" id="KW-1185">Reference proteome</keyword>
<evidence type="ECO:0000259" key="1">
    <source>
        <dbReference type="PROSITE" id="PS50011"/>
    </source>
</evidence>
<sequence>MVDVPATDNEVGTETSTQRREFRSKLMEGEIFWRDHYTWLKDQGYLLRPRYHPEWDPQWKDEPRTVQLGKEDAIFLMSGHLIDATRSANAQIVMLKQISILDHPKEVELTQYFSREPFASHPRNHCVQLIDVLRVPSQPDIVILVLPLLRPYEDPWFETVGEAVEFFRQIFEGLQFIHQCHIAHRDCMHKNIMLDPSQMFPDLYHPMRLERNRSLTGRAKFSSRTSRPVKYYFIDFGISSMYSADDPHPREIPIFSGDKSPPEYRTPTEPCDSYAVDIYLLGNVIRKDVMTTTKCLGFMEPLVSDMCHKDPAQRPSIDEVIKRFDVIYHSLNWFKLRSRLVPVNESRFGFLPFLRATDHFLRTTVHVLLGKQAIPTPRT</sequence>
<gene>
    <name evidence="2" type="ORF">QCA50_008859</name>
</gene>
<dbReference type="SUPFAM" id="SSF56112">
    <property type="entry name" value="Protein kinase-like (PK-like)"/>
    <property type="match status" value="1"/>
</dbReference>
<organism evidence="2 3">
    <name type="scientific">Cerrena zonata</name>
    <dbReference type="NCBI Taxonomy" id="2478898"/>
    <lineage>
        <taxon>Eukaryota</taxon>
        <taxon>Fungi</taxon>
        <taxon>Dikarya</taxon>
        <taxon>Basidiomycota</taxon>
        <taxon>Agaricomycotina</taxon>
        <taxon>Agaricomycetes</taxon>
        <taxon>Polyporales</taxon>
        <taxon>Cerrenaceae</taxon>
        <taxon>Cerrena</taxon>
    </lineage>
</organism>
<protein>
    <recommendedName>
        <fullName evidence="1">Protein kinase domain-containing protein</fullName>
    </recommendedName>
</protein>
<dbReference type="EMBL" id="JASBNA010000012">
    <property type="protein sequence ID" value="KAK7687644.1"/>
    <property type="molecule type" value="Genomic_DNA"/>
</dbReference>
<feature type="domain" description="Protein kinase" evidence="1">
    <location>
        <begin position="17"/>
        <end position="369"/>
    </location>
</feature>
<dbReference type="PANTHER" id="PTHR44167:SF30">
    <property type="entry name" value="PHOSPHORYLASE KINASE"/>
    <property type="match status" value="1"/>
</dbReference>
<dbReference type="GO" id="GO:0005524">
    <property type="term" value="F:ATP binding"/>
    <property type="evidence" value="ECO:0007669"/>
    <property type="project" value="InterPro"/>
</dbReference>
<dbReference type="Gene3D" id="1.10.510.10">
    <property type="entry name" value="Transferase(Phosphotransferase) domain 1"/>
    <property type="match status" value="1"/>
</dbReference>
<dbReference type="InterPro" id="IPR011009">
    <property type="entry name" value="Kinase-like_dom_sf"/>
</dbReference>
<dbReference type="AlphaFoldDB" id="A0AAW0G7N1"/>
<dbReference type="SMART" id="SM00220">
    <property type="entry name" value="S_TKc"/>
    <property type="match status" value="1"/>
</dbReference>
<proteinExistence type="predicted"/>
<dbReference type="GO" id="GO:0004674">
    <property type="term" value="F:protein serine/threonine kinase activity"/>
    <property type="evidence" value="ECO:0007669"/>
    <property type="project" value="TreeGrafter"/>
</dbReference>
<reference evidence="2 3" key="1">
    <citation type="submission" date="2022-09" db="EMBL/GenBank/DDBJ databases">
        <authorList>
            <person name="Palmer J.M."/>
        </authorList>
    </citation>
    <scope>NUCLEOTIDE SEQUENCE [LARGE SCALE GENOMIC DNA]</scope>
    <source>
        <strain evidence="2 3">DSM 7382</strain>
    </source>
</reference>